<sequence>MLMQVFSINGAVHSNLKLHYLFTSRTGLLLITGAAFSRSAAAAYWLQYYEWLAFYLPAVLLLLAFMLYLPVYLRIFIANPPLPVTPTH</sequence>
<keyword evidence="1" id="KW-0812">Transmembrane</keyword>
<keyword evidence="1" id="KW-1133">Transmembrane helix</keyword>
<evidence type="ECO:0000256" key="1">
    <source>
        <dbReference type="SAM" id="Phobius"/>
    </source>
</evidence>
<dbReference type="AlphaFoldDB" id="A0A7D7N805"/>
<reference evidence="2 3" key="1">
    <citation type="submission" date="2020-07" db="EMBL/GenBank/DDBJ databases">
        <title>Genomic diversity of species in the Neisseriaceae family.</title>
        <authorList>
            <person name="Vincent A.T."/>
            <person name="Bernet E."/>
            <person name="Veyrier F.J."/>
        </authorList>
    </citation>
    <scope>NUCLEOTIDE SEQUENCE [LARGE SCALE GENOMIC DNA]</scope>
    <source>
        <strain evidence="2 3">DSM 22244</strain>
    </source>
</reference>
<dbReference type="KEGG" id="nsg:H3L94_07400"/>
<accession>A0A7D7N805</accession>
<dbReference type="EMBL" id="CP059567">
    <property type="protein sequence ID" value="QMT39697.1"/>
    <property type="molecule type" value="Genomic_DNA"/>
</dbReference>
<keyword evidence="1" id="KW-0472">Membrane</keyword>
<name>A0A7D7N805_9NEIS</name>
<proteinExistence type="predicted"/>
<dbReference type="RefSeq" id="WP_182121494.1">
    <property type="nucleotide sequence ID" value="NZ_CP059567.1"/>
</dbReference>
<protein>
    <submittedName>
        <fullName evidence="2">Uncharacterized protein</fullName>
    </submittedName>
</protein>
<evidence type="ECO:0000313" key="3">
    <source>
        <dbReference type="Proteomes" id="UP000514752"/>
    </source>
</evidence>
<dbReference type="Proteomes" id="UP000514752">
    <property type="component" value="Chromosome"/>
</dbReference>
<gene>
    <name evidence="2" type="ORF">H3L94_07400</name>
</gene>
<feature type="transmembrane region" description="Helical" evidence="1">
    <location>
        <begin position="52"/>
        <end position="73"/>
    </location>
</feature>
<feature type="transmembrane region" description="Helical" evidence="1">
    <location>
        <begin position="27"/>
        <end position="46"/>
    </location>
</feature>
<organism evidence="2 3">
    <name type="scientific">Neisseria shayeganii</name>
    <dbReference type="NCBI Taxonomy" id="607712"/>
    <lineage>
        <taxon>Bacteria</taxon>
        <taxon>Pseudomonadati</taxon>
        <taxon>Pseudomonadota</taxon>
        <taxon>Betaproteobacteria</taxon>
        <taxon>Neisseriales</taxon>
        <taxon>Neisseriaceae</taxon>
        <taxon>Neisseria</taxon>
    </lineage>
</organism>
<evidence type="ECO:0000313" key="2">
    <source>
        <dbReference type="EMBL" id="QMT39697.1"/>
    </source>
</evidence>